<feature type="region of interest" description="Disordered" evidence="1">
    <location>
        <begin position="37"/>
        <end position="63"/>
    </location>
</feature>
<evidence type="ECO:0000313" key="2">
    <source>
        <dbReference type="EMBL" id="KYO52723.1"/>
    </source>
</evidence>
<reference evidence="2 3" key="1">
    <citation type="submission" date="2015-12" db="EMBL/GenBank/DDBJ databases">
        <title>Genome sequence of Tistrella mobilis MCCC 1A02139.</title>
        <authorList>
            <person name="Lu L."/>
            <person name="Lai Q."/>
            <person name="Shao Z."/>
            <person name="Qian P."/>
        </authorList>
    </citation>
    <scope>NUCLEOTIDE SEQUENCE [LARGE SCALE GENOMIC DNA]</scope>
    <source>
        <strain evidence="2 3">MCCC 1A02139</strain>
    </source>
</reference>
<name>A0A162L1E9_9PROT</name>
<dbReference type="Proteomes" id="UP000075787">
    <property type="component" value="Unassembled WGS sequence"/>
</dbReference>
<dbReference type="AlphaFoldDB" id="A0A162L1E9"/>
<gene>
    <name evidence="2" type="ORF">AUP44_04400</name>
</gene>
<proteinExistence type="predicted"/>
<sequence length="360" mass="36676">MPADPASTMAADPVAAGEDLAGARELAQRTRALILAEAGRNARPPVDDAPPVRPAPEHGPEASRVTGVVLGRDGNGRMLVSTALGLLSIDRPGPLPPPGTRLAVVVAPEAPPAGRSGATPGGAPVVPLPGTAAPGDWQSLADAARLIATLHPAAAERLLAPVLPTPGRDFAANLMMLMKQVLSGNRPAAADKLADELNELDAADTARAVLSEFDGAGRGAQTSAGQALGGEWRSIQIPSWANATVIPVQIHIHQPRRDDDGAGDGGGRGDGICRFVVETRLSRLGDIQLDGLAAPGRVDMVMRTARALPPGTAAALARVMDDVLAVSGLQGGLAIRTEPPMRLPAHARPAPRTDGSGVVA</sequence>
<comment type="caution">
    <text evidence="2">The sequence shown here is derived from an EMBL/GenBank/DDBJ whole genome shotgun (WGS) entry which is preliminary data.</text>
</comment>
<dbReference type="EMBL" id="LPZR01000146">
    <property type="protein sequence ID" value="KYO52723.1"/>
    <property type="molecule type" value="Genomic_DNA"/>
</dbReference>
<protein>
    <submittedName>
        <fullName evidence="2">Uncharacterized protein</fullName>
    </submittedName>
</protein>
<evidence type="ECO:0000256" key="1">
    <source>
        <dbReference type="SAM" id="MobiDB-lite"/>
    </source>
</evidence>
<organism evidence="2 3">
    <name type="scientific">Tistrella mobilis</name>
    <dbReference type="NCBI Taxonomy" id="171437"/>
    <lineage>
        <taxon>Bacteria</taxon>
        <taxon>Pseudomonadati</taxon>
        <taxon>Pseudomonadota</taxon>
        <taxon>Alphaproteobacteria</taxon>
        <taxon>Geminicoccales</taxon>
        <taxon>Geminicoccaceae</taxon>
        <taxon>Tistrella</taxon>
    </lineage>
</organism>
<evidence type="ECO:0000313" key="3">
    <source>
        <dbReference type="Proteomes" id="UP000075787"/>
    </source>
</evidence>
<accession>A0A162L1E9</accession>